<dbReference type="NCBIfam" id="TIGR00217">
    <property type="entry name" value="malQ"/>
    <property type="match status" value="1"/>
</dbReference>
<sequence length="658" mass="74476">MQSLAQLFYLHGIGYEYTKYTGEHVVFDESTRRSALSCCGIDCTDTDTINQLNFALDAGTWLTLLPNVSLIESDEPFLRVRVDERLLSRGCELRLPSLDIVVSRENLHELSVTGDYRFNDIRYLEVALPLPDMPIGYHDAVITVADQEAHSELWIMPKQCFTVDDKKRLGVSIQLYSLFNAHGLGIGDFADLASLMREAAANGMDYILLNPLHLLFEHSPERASPYSPNSRALLNPLYIALSLCEDAKDNLALEKLLNEKPQGTDTYIDYTSVSDFKYQLFSCLYHHFRETASVERKAQFEAFCLTHKHSLATLVVGDNEYASYLQWQAHLQLNLCQQIANECGMDIGLINDLAVGCAGDGSEYRSQDELFSHGANVGAPPDPWAEQGQNWGLPALNPQKLSKDNFAFYRSLIRANMEDVGGLRIDHVMAIRRLWWCFDNQGQQDGCYVYYPFEHLLAILKIESHLNQCVVIGEDLGVVPTEVRDALKSSAIYSNGLFYFEKDHNGEFLASEHFAPHSLLMIANHDVPPFNGWWTGHDITVKQQYSLIDEAQSNALLEAREIEKQRMLNFIMRETSQQLTLDTEASVVYQALACCLAAAPARLFTIQIDDLDQQILPVNIPGTDKEYPNWRRLLSRPTQQIMHSQQSFLASLISIRNQ</sequence>
<geneLocation type="plasmid" evidence="11 12">
    <name>unnamed1</name>
</geneLocation>
<dbReference type="PANTHER" id="PTHR32438:SF5">
    <property type="entry name" value="4-ALPHA-GLUCANOTRANSFERASE DPE1, CHLOROPLASTIC_AMYLOPLASTIC"/>
    <property type="match status" value="1"/>
</dbReference>
<evidence type="ECO:0000256" key="6">
    <source>
        <dbReference type="ARBA" id="ARBA00022679"/>
    </source>
</evidence>
<gene>
    <name evidence="11" type="primary">malQ</name>
    <name evidence="11" type="ORF">D0907_16715</name>
</gene>
<dbReference type="InterPro" id="IPR017853">
    <property type="entry name" value="GH"/>
</dbReference>
<dbReference type="SUPFAM" id="SSF51445">
    <property type="entry name" value="(Trans)glycosidases"/>
    <property type="match status" value="1"/>
</dbReference>
<reference evidence="11 12" key="1">
    <citation type="submission" date="2018-08" db="EMBL/GenBank/DDBJ databases">
        <title>Draft genome sequence of Pseudoalteromonas donghaensis HJ51.</title>
        <authorList>
            <person name="Oh J."/>
            <person name="Roh D."/>
        </authorList>
    </citation>
    <scope>NUCLEOTIDE SEQUENCE [LARGE SCALE GENOMIC DNA]</scope>
    <source>
        <strain evidence="11 12">HJ51</strain>
        <plasmid evidence="11 12">unnamed1</plasmid>
    </source>
</reference>
<dbReference type="AlphaFoldDB" id="A0AAD0WDY2"/>
<dbReference type="GO" id="GO:0005975">
    <property type="term" value="P:carbohydrate metabolic process"/>
    <property type="evidence" value="ECO:0007669"/>
    <property type="project" value="InterPro"/>
</dbReference>
<comment type="similarity">
    <text evidence="2 10">Belongs to the disproportionating enzyme family.</text>
</comment>
<keyword evidence="5 10" id="KW-0328">Glycosyltransferase</keyword>
<dbReference type="Pfam" id="PF02446">
    <property type="entry name" value="Glyco_hydro_77"/>
    <property type="match status" value="2"/>
</dbReference>
<dbReference type="Proteomes" id="UP000264605">
    <property type="component" value="Plasmid unnamed1"/>
</dbReference>
<evidence type="ECO:0000256" key="9">
    <source>
        <dbReference type="ARBA" id="ARBA00031501"/>
    </source>
</evidence>
<dbReference type="RefSeq" id="WP_075593239.1">
    <property type="nucleotide sequence ID" value="NZ_CP032091.1"/>
</dbReference>
<keyword evidence="7 10" id="KW-0119">Carbohydrate metabolism</keyword>
<evidence type="ECO:0000256" key="5">
    <source>
        <dbReference type="ARBA" id="ARBA00022676"/>
    </source>
</evidence>
<evidence type="ECO:0000313" key="11">
    <source>
        <dbReference type="EMBL" id="AXV66969.1"/>
    </source>
</evidence>
<dbReference type="GO" id="GO:0004134">
    <property type="term" value="F:4-alpha-glucanotransferase activity"/>
    <property type="evidence" value="ECO:0007669"/>
    <property type="project" value="UniProtKB-EC"/>
</dbReference>
<evidence type="ECO:0000256" key="3">
    <source>
        <dbReference type="ARBA" id="ARBA00012560"/>
    </source>
</evidence>
<dbReference type="KEGG" id="pdj:D0907_16715"/>
<evidence type="ECO:0000256" key="4">
    <source>
        <dbReference type="ARBA" id="ARBA00020295"/>
    </source>
</evidence>
<evidence type="ECO:0000256" key="8">
    <source>
        <dbReference type="ARBA" id="ARBA00031423"/>
    </source>
</evidence>
<organism evidence="11 12">
    <name type="scientific">Pseudoalteromonas lipolytica</name>
    <dbReference type="NCBI Taxonomy" id="570156"/>
    <lineage>
        <taxon>Bacteria</taxon>
        <taxon>Pseudomonadati</taxon>
        <taxon>Pseudomonadota</taxon>
        <taxon>Gammaproteobacteria</taxon>
        <taxon>Alteromonadales</taxon>
        <taxon>Pseudoalteromonadaceae</taxon>
        <taxon>Pseudoalteromonas</taxon>
    </lineage>
</organism>
<keyword evidence="6 10" id="KW-0808">Transferase</keyword>
<evidence type="ECO:0000256" key="2">
    <source>
        <dbReference type="ARBA" id="ARBA00005684"/>
    </source>
</evidence>
<keyword evidence="11" id="KW-0614">Plasmid</keyword>
<dbReference type="PANTHER" id="PTHR32438">
    <property type="entry name" value="4-ALPHA-GLUCANOTRANSFERASE DPE1, CHLOROPLASTIC/AMYLOPLASTIC"/>
    <property type="match status" value="1"/>
</dbReference>
<accession>A0AAD0WDY2</accession>
<evidence type="ECO:0000256" key="10">
    <source>
        <dbReference type="RuleBase" id="RU361207"/>
    </source>
</evidence>
<dbReference type="EC" id="2.4.1.25" evidence="3 10"/>
<dbReference type="InterPro" id="IPR003385">
    <property type="entry name" value="Glyco_hydro_77"/>
</dbReference>
<name>A0AAD0WDY2_9GAMM</name>
<dbReference type="EMBL" id="CP032091">
    <property type="protein sequence ID" value="AXV66969.1"/>
    <property type="molecule type" value="Genomic_DNA"/>
</dbReference>
<evidence type="ECO:0000256" key="1">
    <source>
        <dbReference type="ARBA" id="ARBA00000439"/>
    </source>
</evidence>
<dbReference type="GeneID" id="99507125"/>
<protein>
    <recommendedName>
        <fullName evidence="4 10">4-alpha-glucanotransferase</fullName>
        <ecNumber evidence="3 10">2.4.1.25</ecNumber>
    </recommendedName>
    <alternativeName>
        <fullName evidence="8 10">Amylomaltase</fullName>
    </alternativeName>
    <alternativeName>
        <fullName evidence="9 10">Disproportionating enzyme</fullName>
    </alternativeName>
</protein>
<proteinExistence type="inferred from homology"/>
<dbReference type="Gene3D" id="3.20.20.80">
    <property type="entry name" value="Glycosidases"/>
    <property type="match status" value="2"/>
</dbReference>
<evidence type="ECO:0000256" key="7">
    <source>
        <dbReference type="ARBA" id="ARBA00023277"/>
    </source>
</evidence>
<evidence type="ECO:0000313" key="12">
    <source>
        <dbReference type="Proteomes" id="UP000264605"/>
    </source>
</evidence>
<comment type="catalytic activity">
    <reaction evidence="1 10">
        <text>Transfers a segment of a (1-&gt;4)-alpha-D-glucan to a new position in an acceptor, which may be glucose or a (1-&gt;4)-alpha-D-glucan.</text>
        <dbReference type="EC" id="2.4.1.25"/>
    </reaction>
</comment>